<evidence type="ECO:0000259" key="1">
    <source>
        <dbReference type="Pfam" id="PF03372"/>
    </source>
</evidence>
<dbReference type="PANTHER" id="PTHR33395:SF22">
    <property type="entry name" value="REVERSE TRANSCRIPTASE DOMAIN-CONTAINING PROTEIN"/>
    <property type="match status" value="1"/>
</dbReference>
<dbReference type="InterPro" id="IPR036691">
    <property type="entry name" value="Endo/exonu/phosph_ase_sf"/>
</dbReference>
<proteinExistence type="predicted"/>
<name>A0ABQ8SSN4_PERAM</name>
<reference evidence="2 3" key="1">
    <citation type="journal article" date="2022" name="Allergy">
        <title>Genome assembly and annotation of Periplaneta americana reveal a comprehensive cockroach allergen profile.</title>
        <authorList>
            <person name="Wang L."/>
            <person name="Xiong Q."/>
            <person name="Saelim N."/>
            <person name="Wang L."/>
            <person name="Nong W."/>
            <person name="Wan A.T."/>
            <person name="Shi M."/>
            <person name="Liu X."/>
            <person name="Cao Q."/>
            <person name="Hui J.H.L."/>
            <person name="Sookrung N."/>
            <person name="Leung T.F."/>
            <person name="Tungtrongchitr A."/>
            <person name="Tsui S.K.W."/>
        </authorList>
    </citation>
    <scope>NUCLEOTIDE SEQUENCE [LARGE SCALE GENOMIC DNA]</scope>
    <source>
        <strain evidence="2">PWHHKU_190912</strain>
    </source>
</reference>
<accession>A0ABQ8SSN4</accession>
<dbReference type="Pfam" id="PF03372">
    <property type="entry name" value="Exo_endo_phos"/>
    <property type="match status" value="1"/>
</dbReference>
<keyword evidence="3" id="KW-1185">Reference proteome</keyword>
<organism evidence="2 3">
    <name type="scientific">Periplaneta americana</name>
    <name type="common">American cockroach</name>
    <name type="synonym">Blatta americana</name>
    <dbReference type="NCBI Taxonomy" id="6978"/>
    <lineage>
        <taxon>Eukaryota</taxon>
        <taxon>Metazoa</taxon>
        <taxon>Ecdysozoa</taxon>
        <taxon>Arthropoda</taxon>
        <taxon>Hexapoda</taxon>
        <taxon>Insecta</taxon>
        <taxon>Pterygota</taxon>
        <taxon>Neoptera</taxon>
        <taxon>Polyneoptera</taxon>
        <taxon>Dictyoptera</taxon>
        <taxon>Blattodea</taxon>
        <taxon>Blattoidea</taxon>
        <taxon>Blattidae</taxon>
        <taxon>Blattinae</taxon>
        <taxon>Periplaneta</taxon>
    </lineage>
</organism>
<dbReference type="SUPFAM" id="SSF56219">
    <property type="entry name" value="DNase I-like"/>
    <property type="match status" value="1"/>
</dbReference>
<feature type="domain" description="Endonuclease/exonuclease/phosphatase" evidence="1">
    <location>
        <begin position="114"/>
        <end position="278"/>
    </location>
</feature>
<sequence length="559" mass="64544">MPLVEPDRKLVAPNCASFFLRLLLRAEWGILSGSKQQLSPLTTGKQLFKHSYSPSKILERVHGHSASGRIISMEKIHDRISKGWFTINRKRESERKRKRQLVYQESRSHPLRIVTWNANGIQRDKYLLQHFLQQYDVDIFLITETHLQQNDRLSIPKYSIYRQDGPNGRQGGAAIAIKSYIMHNEIPCQQPQHLQIVAVQIPVHKEQLLIGSVYAPPSRPLTNKDLDTITTISPNFLLGGDFNSKHTNWNYHNPVIGILDVKPTELHHNHLYLRHTNWQRFRNSLKENVPGNITITSTQDIDTSCHIITNTIKQAYIASQIRQKQIKTPEDFPELQDLLRRKRKAKRLKNKFHRQAKQENKIWSISKQLAPKNSIRNTPIITSTGPVYNPEEKAEAIAKVYEAQFTPNPEVRELRQHYESIQREMQHILQIRSVQEVPFVTPMEIYKILKQSPCNRAPGSDGIPYAALKMHLEINEIRQKYDFCGFVFLKPVHVQNGSLPPQYTPNNDVQQSDIPTGLLLMEYHYRHVQSELSGVKSGDRGGNSSALPLRPIHLWVVLI</sequence>
<evidence type="ECO:0000313" key="3">
    <source>
        <dbReference type="Proteomes" id="UP001148838"/>
    </source>
</evidence>
<protein>
    <recommendedName>
        <fullName evidence="1">Endonuclease/exonuclease/phosphatase domain-containing protein</fullName>
    </recommendedName>
</protein>
<dbReference type="Gene3D" id="3.60.10.10">
    <property type="entry name" value="Endonuclease/exonuclease/phosphatase"/>
    <property type="match status" value="1"/>
</dbReference>
<dbReference type="EMBL" id="JAJSOF020000021">
    <property type="protein sequence ID" value="KAJ4436687.1"/>
    <property type="molecule type" value="Genomic_DNA"/>
</dbReference>
<gene>
    <name evidence="2" type="ORF">ANN_16818</name>
</gene>
<dbReference type="PANTHER" id="PTHR33395">
    <property type="entry name" value="TRANSCRIPTASE, PUTATIVE-RELATED-RELATED"/>
    <property type="match status" value="1"/>
</dbReference>
<dbReference type="InterPro" id="IPR005135">
    <property type="entry name" value="Endo/exonuclease/phosphatase"/>
</dbReference>
<dbReference type="Proteomes" id="UP001148838">
    <property type="component" value="Unassembled WGS sequence"/>
</dbReference>
<evidence type="ECO:0000313" key="2">
    <source>
        <dbReference type="EMBL" id="KAJ4436687.1"/>
    </source>
</evidence>
<comment type="caution">
    <text evidence="2">The sequence shown here is derived from an EMBL/GenBank/DDBJ whole genome shotgun (WGS) entry which is preliminary data.</text>
</comment>